<reference evidence="1" key="1">
    <citation type="journal article" date="2014" name="Front. Microbiol.">
        <title>High frequency of phylogenetically diverse reductive dehalogenase-homologous genes in deep subseafloor sedimentary metagenomes.</title>
        <authorList>
            <person name="Kawai M."/>
            <person name="Futagami T."/>
            <person name="Toyoda A."/>
            <person name="Takaki Y."/>
            <person name="Nishi S."/>
            <person name="Hori S."/>
            <person name="Arai W."/>
            <person name="Tsubouchi T."/>
            <person name="Morono Y."/>
            <person name="Uchiyama I."/>
            <person name="Ito T."/>
            <person name="Fujiyama A."/>
            <person name="Inagaki F."/>
            <person name="Takami H."/>
        </authorList>
    </citation>
    <scope>NUCLEOTIDE SEQUENCE</scope>
    <source>
        <strain evidence="1">Expedition CK06-06</strain>
    </source>
</reference>
<name>X1NH78_9ZZZZ</name>
<comment type="caution">
    <text evidence="1">The sequence shown here is derived from an EMBL/GenBank/DDBJ whole genome shotgun (WGS) entry which is preliminary data.</text>
</comment>
<dbReference type="EMBL" id="BARV01004455">
    <property type="protein sequence ID" value="GAI18009.1"/>
    <property type="molecule type" value="Genomic_DNA"/>
</dbReference>
<feature type="non-terminal residue" evidence="1">
    <location>
        <position position="89"/>
    </location>
</feature>
<sequence>MTKLFFSRKRNIPKEDTGRNQGVILVLFALSILFFVLAKSFPSREGDKLKGEMIRASEIMAEAVDVVRECRGEKGPIIDKNIDLNQTGL</sequence>
<protein>
    <submittedName>
        <fullName evidence="1">Uncharacterized protein</fullName>
    </submittedName>
</protein>
<dbReference type="AlphaFoldDB" id="X1NH78"/>
<proteinExistence type="predicted"/>
<gene>
    <name evidence="1" type="ORF">S06H3_09885</name>
</gene>
<organism evidence="1">
    <name type="scientific">marine sediment metagenome</name>
    <dbReference type="NCBI Taxonomy" id="412755"/>
    <lineage>
        <taxon>unclassified sequences</taxon>
        <taxon>metagenomes</taxon>
        <taxon>ecological metagenomes</taxon>
    </lineage>
</organism>
<accession>X1NH78</accession>
<evidence type="ECO:0000313" key="1">
    <source>
        <dbReference type="EMBL" id="GAI18009.1"/>
    </source>
</evidence>